<evidence type="ECO:0000313" key="5">
    <source>
        <dbReference type="EMBL" id="KAF9612762.1"/>
    </source>
</evidence>
<evidence type="ECO:0000313" key="6">
    <source>
        <dbReference type="Proteomes" id="UP000631114"/>
    </source>
</evidence>
<accession>A0A835IAH9</accession>
<organism evidence="5 6">
    <name type="scientific">Coptis chinensis</name>
    <dbReference type="NCBI Taxonomy" id="261450"/>
    <lineage>
        <taxon>Eukaryota</taxon>
        <taxon>Viridiplantae</taxon>
        <taxon>Streptophyta</taxon>
        <taxon>Embryophyta</taxon>
        <taxon>Tracheophyta</taxon>
        <taxon>Spermatophyta</taxon>
        <taxon>Magnoliopsida</taxon>
        <taxon>Ranunculales</taxon>
        <taxon>Ranunculaceae</taxon>
        <taxon>Coptidoideae</taxon>
        <taxon>Coptis</taxon>
    </lineage>
</organism>
<feature type="compositionally biased region" description="Polar residues" evidence="3">
    <location>
        <begin position="197"/>
        <end position="218"/>
    </location>
</feature>
<dbReference type="Proteomes" id="UP000631114">
    <property type="component" value="Unassembled WGS sequence"/>
</dbReference>
<proteinExistence type="predicted"/>
<name>A0A835IAH9_9MAGN</name>
<gene>
    <name evidence="5" type="ORF">IFM89_003772</name>
</gene>
<keyword evidence="6" id="KW-1185">Reference proteome</keyword>
<dbReference type="InterPro" id="IPR044861">
    <property type="entry name" value="IPNS-like_FE2OG_OXY"/>
</dbReference>
<dbReference type="GO" id="GO:0046872">
    <property type="term" value="F:metal ion binding"/>
    <property type="evidence" value="ECO:0007669"/>
    <property type="project" value="UniProtKB-KW"/>
</dbReference>
<dbReference type="AlphaFoldDB" id="A0A835IAH9"/>
<dbReference type="OrthoDB" id="288590at2759"/>
<dbReference type="EMBL" id="JADFTS010000003">
    <property type="protein sequence ID" value="KAF9612762.1"/>
    <property type="molecule type" value="Genomic_DNA"/>
</dbReference>
<keyword evidence="1" id="KW-0479">Metal-binding</keyword>
<dbReference type="InterPro" id="IPR027443">
    <property type="entry name" value="IPNS-like_sf"/>
</dbReference>
<dbReference type="InterPro" id="IPR050295">
    <property type="entry name" value="Plant_2OG-oxidoreductases"/>
</dbReference>
<evidence type="ECO:0000256" key="2">
    <source>
        <dbReference type="ARBA" id="ARBA00023004"/>
    </source>
</evidence>
<dbReference type="SUPFAM" id="SSF51197">
    <property type="entry name" value="Clavaminate synthase-like"/>
    <property type="match status" value="1"/>
</dbReference>
<feature type="region of interest" description="Disordered" evidence="3">
    <location>
        <begin position="177"/>
        <end position="218"/>
    </location>
</feature>
<evidence type="ECO:0000256" key="3">
    <source>
        <dbReference type="SAM" id="MobiDB-lite"/>
    </source>
</evidence>
<dbReference type="Gene3D" id="2.60.120.330">
    <property type="entry name" value="B-lactam Antibiotic, Isopenicillin N Synthase, Chain"/>
    <property type="match status" value="2"/>
</dbReference>
<dbReference type="PANTHER" id="PTHR47991">
    <property type="entry name" value="OXOGLUTARATE/IRON-DEPENDENT DIOXYGENASE"/>
    <property type="match status" value="1"/>
</dbReference>
<evidence type="ECO:0000259" key="4">
    <source>
        <dbReference type="Pfam" id="PF03171"/>
    </source>
</evidence>
<reference evidence="5 6" key="1">
    <citation type="submission" date="2020-10" db="EMBL/GenBank/DDBJ databases">
        <title>The Coptis chinensis genome and diversification of protoberbering-type alkaloids.</title>
        <authorList>
            <person name="Wang B."/>
            <person name="Shu S."/>
            <person name="Song C."/>
            <person name="Liu Y."/>
        </authorList>
    </citation>
    <scope>NUCLEOTIDE SEQUENCE [LARGE SCALE GENOMIC DNA]</scope>
    <source>
        <strain evidence="5">HL-2020</strain>
        <tissue evidence="5">Leaf</tissue>
    </source>
</reference>
<protein>
    <recommendedName>
        <fullName evidence="4">Isopenicillin N synthase-like Fe(2+) 2OG dioxygenase domain-containing protein</fullName>
    </recommendedName>
</protein>
<keyword evidence="2" id="KW-0408">Iron</keyword>
<feature type="domain" description="Isopenicillin N synthase-like Fe(2+) 2OG dioxygenase" evidence="4">
    <location>
        <begin position="98"/>
        <end position="128"/>
    </location>
</feature>
<evidence type="ECO:0000256" key="1">
    <source>
        <dbReference type="ARBA" id="ARBA00022723"/>
    </source>
</evidence>
<comment type="caution">
    <text evidence="5">The sequence shown here is derived from an EMBL/GenBank/DDBJ whole genome shotgun (WGS) entry which is preliminary data.</text>
</comment>
<sequence>MRDIASNFFKLPLGEKNKYAMANNDIQGKLEFWPMTPPELREAIETYSAGVNKVAQRLLGHLSLMMGLEKDVLLGMHKEVMQALHVNYYPPCSVPDHIWSNGKYKSIEHRAVTNKNKARISFASFITPNQEIEIEPLDQMVNYQHPVKFYKKIKYGDYLRGSLKEKMKGKAHTNVVNEEETVPRPNRVQDEAPLMRRNSTSTGATISPAATESKQQAF</sequence>
<dbReference type="Pfam" id="PF03171">
    <property type="entry name" value="2OG-FeII_Oxy"/>
    <property type="match status" value="1"/>
</dbReference>